<evidence type="ECO:0000256" key="1">
    <source>
        <dbReference type="SAM" id="MobiDB-lite"/>
    </source>
</evidence>
<gene>
    <name evidence="2" type="ORF">SEPMUDRAFT_118387</name>
</gene>
<dbReference type="HOGENOM" id="CLU_1120706_0_0_1"/>
<feature type="region of interest" description="Disordered" evidence="1">
    <location>
        <begin position="212"/>
        <end position="248"/>
    </location>
</feature>
<dbReference type="RefSeq" id="XP_016759200.1">
    <property type="nucleotide sequence ID" value="XM_016901427.1"/>
</dbReference>
<protein>
    <recommendedName>
        <fullName evidence="4">Arrestin-like N-terminal domain-containing protein</fullName>
    </recommendedName>
</protein>
<name>M3BUR4_SPHMS</name>
<dbReference type="EMBL" id="KB456266">
    <property type="protein sequence ID" value="EMF11079.1"/>
    <property type="molecule type" value="Genomic_DNA"/>
</dbReference>
<dbReference type="OrthoDB" id="3644299at2759"/>
<evidence type="ECO:0008006" key="4">
    <source>
        <dbReference type="Google" id="ProtNLM"/>
    </source>
</evidence>
<dbReference type="AlphaFoldDB" id="M3BUR4"/>
<sequence>MPPRWRSSQAVDARIFIGQDDDATSRIDTRTFWGPEPITGKARFYSKKPLTGLRCRIIVQGSVKTRTIDDASQSMSSNANHEAHTFLSHVLCECENIHLRTEIELPFAFNLQHLPRASYLTTTSTLSQQLLPSLDSKNAQRHWSDAFKSGSTAYYEITYTLIASAHVENKLISSTTKMFHYVPTLTSPPTSFPVEDFPEDYTLRVNKILQSQPGGTPLTLSSSSSRLGIITQEPPPKKKKKKKSLPTP</sequence>
<dbReference type="GeneID" id="27898564"/>
<dbReference type="Proteomes" id="UP000016931">
    <property type="component" value="Unassembled WGS sequence"/>
</dbReference>
<proteinExistence type="predicted"/>
<evidence type="ECO:0000313" key="2">
    <source>
        <dbReference type="EMBL" id="EMF11079.1"/>
    </source>
</evidence>
<organism evidence="2 3">
    <name type="scientific">Sphaerulina musiva (strain SO2202)</name>
    <name type="common">Poplar stem canker fungus</name>
    <name type="synonym">Septoria musiva</name>
    <dbReference type="NCBI Taxonomy" id="692275"/>
    <lineage>
        <taxon>Eukaryota</taxon>
        <taxon>Fungi</taxon>
        <taxon>Dikarya</taxon>
        <taxon>Ascomycota</taxon>
        <taxon>Pezizomycotina</taxon>
        <taxon>Dothideomycetes</taxon>
        <taxon>Dothideomycetidae</taxon>
        <taxon>Mycosphaerellales</taxon>
        <taxon>Mycosphaerellaceae</taxon>
        <taxon>Sphaerulina</taxon>
    </lineage>
</organism>
<keyword evidence="3" id="KW-1185">Reference proteome</keyword>
<reference evidence="2 3" key="1">
    <citation type="journal article" date="2012" name="PLoS Pathog.">
        <title>Diverse lifestyles and strategies of plant pathogenesis encoded in the genomes of eighteen Dothideomycetes fungi.</title>
        <authorList>
            <person name="Ohm R.A."/>
            <person name="Feau N."/>
            <person name="Henrissat B."/>
            <person name="Schoch C.L."/>
            <person name="Horwitz B.A."/>
            <person name="Barry K.W."/>
            <person name="Condon B.J."/>
            <person name="Copeland A.C."/>
            <person name="Dhillon B."/>
            <person name="Glaser F."/>
            <person name="Hesse C.N."/>
            <person name="Kosti I."/>
            <person name="LaButti K."/>
            <person name="Lindquist E.A."/>
            <person name="Lucas S."/>
            <person name="Salamov A.A."/>
            <person name="Bradshaw R.E."/>
            <person name="Ciuffetti L."/>
            <person name="Hamelin R.C."/>
            <person name="Kema G.H.J."/>
            <person name="Lawrence C."/>
            <person name="Scott J.A."/>
            <person name="Spatafora J.W."/>
            <person name="Turgeon B.G."/>
            <person name="de Wit P.J.G.M."/>
            <person name="Zhong S."/>
            <person name="Goodwin S.B."/>
            <person name="Grigoriev I.V."/>
        </authorList>
    </citation>
    <scope>NUCLEOTIDE SEQUENCE [LARGE SCALE GENOMIC DNA]</scope>
    <source>
        <strain evidence="2 3">SO2202</strain>
    </source>
</reference>
<feature type="compositionally biased region" description="Basic residues" evidence="1">
    <location>
        <begin position="237"/>
        <end position="248"/>
    </location>
</feature>
<accession>M3BUR4</accession>
<feature type="compositionally biased region" description="Low complexity" evidence="1">
    <location>
        <begin position="213"/>
        <end position="225"/>
    </location>
</feature>
<dbReference type="eggNOG" id="ENOG502R9DI">
    <property type="taxonomic scope" value="Eukaryota"/>
</dbReference>
<evidence type="ECO:0000313" key="3">
    <source>
        <dbReference type="Proteomes" id="UP000016931"/>
    </source>
</evidence>